<dbReference type="Proteomes" id="UP000219439">
    <property type="component" value="Unassembled WGS sequence"/>
</dbReference>
<dbReference type="SUPFAM" id="SSF52540">
    <property type="entry name" value="P-loop containing nucleoside triphosphate hydrolases"/>
    <property type="match status" value="1"/>
</dbReference>
<gene>
    <name evidence="1" type="ORF">SAMN06265368_4026</name>
</gene>
<dbReference type="AlphaFoldDB" id="A0A285PI12"/>
<name>A0A285PI12_9HYPH</name>
<dbReference type="Gene3D" id="3.40.50.300">
    <property type="entry name" value="P-loop containing nucleotide triphosphate hydrolases"/>
    <property type="match status" value="1"/>
</dbReference>
<evidence type="ECO:0000313" key="1">
    <source>
        <dbReference type="EMBL" id="SNZ20913.1"/>
    </source>
</evidence>
<reference evidence="1 2" key="1">
    <citation type="submission" date="2017-09" db="EMBL/GenBank/DDBJ databases">
        <authorList>
            <person name="Ehlers B."/>
            <person name="Leendertz F.H."/>
        </authorList>
    </citation>
    <scope>NUCLEOTIDE SEQUENCE [LARGE SCALE GENOMIC DNA]</scope>
    <source>
        <strain evidence="1 2">DSM 18289</strain>
    </source>
</reference>
<sequence>MFLLWVLVMDRDFGNCYPPEKSRMHEVCGPGAYFFAFALAARLGGQVIWVQEKWRSEQINPSGFARFISPDKLLLVTTKDQKELMAVSEEALRSSAIAFVVMEASQPLTLTTGRRLQLAARDGGTMALAIIPEGVGSNVAETRWHCAPIFDGNFYSADSTLQRWQLIKNKKGTFGVWHVRWDREAHRVAMVSSIGERTGSSNLSA</sequence>
<proteinExistence type="predicted"/>
<dbReference type="InterPro" id="IPR027417">
    <property type="entry name" value="P-loop_NTPase"/>
</dbReference>
<protein>
    <submittedName>
        <fullName evidence="1">Protein ImuA</fullName>
    </submittedName>
</protein>
<keyword evidence="2" id="KW-1185">Reference proteome</keyword>
<accession>A0A285PI12</accession>
<organism evidence="1 2">
    <name type="scientific">Cohaesibacter gelatinilyticus</name>
    <dbReference type="NCBI Taxonomy" id="372072"/>
    <lineage>
        <taxon>Bacteria</taxon>
        <taxon>Pseudomonadati</taxon>
        <taxon>Pseudomonadota</taxon>
        <taxon>Alphaproteobacteria</taxon>
        <taxon>Hyphomicrobiales</taxon>
        <taxon>Cohaesibacteraceae</taxon>
    </lineage>
</organism>
<evidence type="ECO:0000313" key="2">
    <source>
        <dbReference type="Proteomes" id="UP000219439"/>
    </source>
</evidence>
<dbReference type="EMBL" id="OBEL01000006">
    <property type="protein sequence ID" value="SNZ20913.1"/>
    <property type="molecule type" value="Genomic_DNA"/>
</dbReference>